<evidence type="ECO:0000256" key="2">
    <source>
        <dbReference type="ARBA" id="ARBA00022723"/>
    </source>
</evidence>
<name>A0A371JGK2_9FIRM</name>
<keyword evidence="2" id="KW-0479">Metal-binding</keyword>
<evidence type="ECO:0000256" key="4">
    <source>
        <dbReference type="ARBA" id="ARBA00022833"/>
    </source>
</evidence>
<keyword evidence="3 6" id="KW-0378">Hydrolase</keyword>
<dbReference type="PANTHER" id="PTHR46233:SF3">
    <property type="entry name" value="HYDROXYACYLGLUTATHIONE HYDROLASE GLOC"/>
    <property type="match status" value="1"/>
</dbReference>
<keyword evidence="4" id="KW-0862">Zinc</keyword>
<evidence type="ECO:0000256" key="3">
    <source>
        <dbReference type="ARBA" id="ARBA00022801"/>
    </source>
</evidence>
<dbReference type="Pfam" id="PF00753">
    <property type="entry name" value="Lactamase_B"/>
    <property type="match status" value="1"/>
</dbReference>
<dbReference type="SUPFAM" id="SSF56281">
    <property type="entry name" value="Metallo-hydrolase/oxidoreductase"/>
    <property type="match status" value="1"/>
</dbReference>
<dbReference type="AlphaFoldDB" id="A0A371JGK2"/>
<comment type="caution">
    <text evidence="6">The sequence shown here is derived from an EMBL/GenBank/DDBJ whole genome shotgun (WGS) entry which is preliminary data.</text>
</comment>
<dbReference type="GO" id="GO:0046872">
    <property type="term" value="F:metal ion binding"/>
    <property type="evidence" value="ECO:0007669"/>
    <property type="project" value="UniProtKB-KW"/>
</dbReference>
<dbReference type="RefSeq" id="WP_094375696.1">
    <property type="nucleotide sequence ID" value="NZ_NOKA02000009.1"/>
</dbReference>
<accession>A0A371JGK2</accession>
<evidence type="ECO:0000259" key="5">
    <source>
        <dbReference type="SMART" id="SM00849"/>
    </source>
</evidence>
<dbReference type="InterPro" id="IPR036866">
    <property type="entry name" value="RibonucZ/Hydroxyglut_hydro"/>
</dbReference>
<dbReference type="InterPro" id="IPR001279">
    <property type="entry name" value="Metallo-B-lactamas"/>
</dbReference>
<keyword evidence="7" id="KW-1185">Reference proteome</keyword>
<evidence type="ECO:0000313" key="6">
    <source>
        <dbReference type="EMBL" id="RDY31848.1"/>
    </source>
</evidence>
<evidence type="ECO:0000256" key="1">
    <source>
        <dbReference type="ARBA" id="ARBA00001947"/>
    </source>
</evidence>
<dbReference type="Proteomes" id="UP000216411">
    <property type="component" value="Unassembled WGS sequence"/>
</dbReference>
<dbReference type="OrthoDB" id="9802248at2"/>
<gene>
    <name evidence="6" type="ORF">CG710_007645</name>
</gene>
<dbReference type="GO" id="GO:0016787">
    <property type="term" value="F:hydrolase activity"/>
    <property type="evidence" value="ECO:0007669"/>
    <property type="project" value="UniProtKB-KW"/>
</dbReference>
<feature type="domain" description="Metallo-beta-lactamase" evidence="5">
    <location>
        <begin position="42"/>
        <end position="236"/>
    </location>
</feature>
<protein>
    <submittedName>
        <fullName evidence="6">MBL fold metallo-hydrolase</fullName>
    </submittedName>
</protein>
<dbReference type="EMBL" id="NOKA02000009">
    <property type="protein sequence ID" value="RDY31848.1"/>
    <property type="molecule type" value="Genomic_DNA"/>
</dbReference>
<sequence>MAFQCETGPKNPVEILAFRPWEIAVNPFQVTPNTYYVSGQSWVGAYLIDTKDGLILIDTGIVESLYLLVNSVYELGYQITDIKKILISHAHIDHLGGAAALKKLTGAPIYMSKEDTEFMKVSPKETIAIDNLCRQQSFEVDCYYDDKEAICLGNIEIHTKLTPGHTIGTTSFFWKETNPLTNAEYQIAMHGGVGAFSMADAYYKTSKMLTPMLRDQFLSDIEEMKKYHVDIALPSHPNQIIIMDRAGSYTHVSQPYLDETVWSDFLEDRKNQVLSLLI</sequence>
<dbReference type="InterPro" id="IPR051453">
    <property type="entry name" value="MBL_Glyoxalase_II"/>
</dbReference>
<dbReference type="SMART" id="SM00849">
    <property type="entry name" value="Lactamase_B"/>
    <property type="match status" value="1"/>
</dbReference>
<proteinExistence type="predicted"/>
<reference evidence="6 7" key="1">
    <citation type="journal article" date="2017" name="Genome Announc.">
        <title>Draft Genome Sequence of a Sporulating and Motile Strain of Lachnotalea glycerini Isolated from Water in Quebec City, Canada.</title>
        <authorList>
            <person name="Maheux A.F."/>
            <person name="Boudreau D.K."/>
            <person name="Berube E."/>
            <person name="Boissinot M."/>
            <person name="Raymond F."/>
            <person name="Brodeur S."/>
            <person name="Corbeil J."/>
            <person name="Isabel S."/>
            <person name="Omar R.F."/>
            <person name="Bergeron M.G."/>
        </authorList>
    </citation>
    <scope>NUCLEOTIDE SEQUENCE [LARGE SCALE GENOMIC DNA]</scope>
    <source>
        <strain evidence="6 7">CCRI-19302</strain>
    </source>
</reference>
<dbReference type="Gene3D" id="3.60.15.10">
    <property type="entry name" value="Ribonuclease Z/Hydroxyacylglutathione hydrolase-like"/>
    <property type="match status" value="1"/>
</dbReference>
<organism evidence="6 7">
    <name type="scientific">Lachnotalea glycerini</name>
    <dbReference type="NCBI Taxonomy" id="1763509"/>
    <lineage>
        <taxon>Bacteria</taxon>
        <taxon>Bacillati</taxon>
        <taxon>Bacillota</taxon>
        <taxon>Clostridia</taxon>
        <taxon>Lachnospirales</taxon>
        <taxon>Lachnospiraceae</taxon>
        <taxon>Lachnotalea</taxon>
    </lineage>
</organism>
<dbReference type="PANTHER" id="PTHR46233">
    <property type="entry name" value="HYDROXYACYLGLUTATHIONE HYDROLASE GLOC"/>
    <property type="match status" value="1"/>
</dbReference>
<comment type="cofactor">
    <cofactor evidence="1">
        <name>Zn(2+)</name>
        <dbReference type="ChEBI" id="CHEBI:29105"/>
    </cofactor>
</comment>
<evidence type="ECO:0000313" key="7">
    <source>
        <dbReference type="Proteomes" id="UP000216411"/>
    </source>
</evidence>